<gene>
    <name evidence="2" type="ORF">Fcan01_12936</name>
</gene>
<proteinExistence type="predicted"/>
<dbReference type="OMA" id="TRETVYC"/>
<dbReference type="AlphaFoldDB" id="A0A226E2K4"/>
<dbReference type="Proteomes" id="UP000198287">
    <property type="component" value="Unassembled WGS sequence"/>
</dbReference>
<dbReference type="OrthoDB" id="544697at2759"/>
<dbReference type="EMBL" id="LNIX01000007">
    <property type="protein sequence ID" value="OXA51803.1"/>
    <property type="molecule type" value="Genomic_DNA"/>
</dbReference>
<keyword evidence="3" id="KW-1185">Reference proteome</keyword>
<evidence type="ECO:0000313" key="3">
    <source>
        <dbReference type="Proteomes" id="UP000198287"/>
    </source>
</evidence>
<name>A0A226E2K4_FOLCA</name>
<evidence type="ECO:0008006" key="4">
    <source>
        <dbReference type="Google" id="ProtNLM"/>
    </source>
</evidence>
<organism evidence="2 3">
    <name type="scientific">Folsomia candida</name>
    <name type="common">Springtail</name>
    <dbReference type="NCBI Taxonomy" id="158441"/>
    <lineage>
        <taxon>Eukaryota</taxon>
        <taxon>Metazoa</taxon>
        <taxon>Ecdysozoa</taxon>
        <taxon>Arthropoda</taxon>
        <taxon>Hexapoda</taxon>
        <taxon>Collembola</taxon>
        <taxon>Entomobryomorpha</taxon>
        <taxon>Isotomoidea</taxon>
        <taxon>Isotomidae</taxon>
        <taxon>Proisotominae</taxon>
        <taxon>Folsomia</taxon>
    </lineage>
</organism>
<keyword evidence="1" id="KW-0812">Transmembrane</keyword>
<comment type="caution">
    <text evidence="2">The sequence shown here is derived from an EMBL/GenBank/DDBJ whole genome shotgun (WGS) entry which is preliminary data.</text>
</comment>
<feature type="transmembrane region" description="Helical" evidence="1">
    <location>
        <begin position="6"/>
        <end position="23"/>
    </location>
</feature>
<sequence>MRKLETWFNIILVSTGILDLIVLTTSAATEKGKYEAECHPTPNSLSQVYILGYGSLLNTASKNTTYPNTGINIPVNVTGFSRNFNCKGTPVGHSTTYLGVDVANSTTSFNGVVFKLRDYQSLLEFDKREVFYCRKLVPLEDIQFLIDKSWNATVEQDFPVGNAQFWIYDVKPEFLGWPSERYPIVQTYVDVFLAGCIEIEETYNLTGYKDACITSTQGWEYPWVNDRLIPRRPFLHTWKAFQIDRLIQSHFPKHFDQVLIEKEAKYNFNNKNGSNKKVIGNYLQTLFLAILLIVPVTGTI</sequence>
<reference evidence="2 3" key="1">
    <citation type="submission" date="2015-12" db="EMBL/GenBank/DDBJ databases">
        <title>The genome of Folsomia candida.</title>
        <authorList>
            <person name="Faddeeva A."/>
            <person name="Derks M.F."/>
            <person name="Anvar Y."/>
            <person name="Smit S."/>
            <person name="Van Straalen N."/>
            <person name="Roelofs D."/>
        </authorList>
    </citation>
    <scope>NUCLEOTIDE SEQUENCE [LARGE SCALE GENOMIC DNA]</scope>
    <source>
        <strain evidence="2 3">VU population</strain>
        <tissue evidence="2">Whole body</tissue>
    </source>
</reference>
<evidence type="ECO:0000256" key="1">
    <source>
        <dbReference type="SAM" id="Phobius"/>
    </source>
</evidence>
<accession>A0A226E2K4</accession>
<protein>
    <recommendedName>
        <fullName evidence="4">Gamma-glutamylcyclotransferase</fullName>
    </recommendedName>
</protein>
<keyword evidence="1" id="KW-0472">Membrane</keyword>
<evidence type="ECO:0000313" key="2">
    <source>
        <dbReference type="EMBL" id="OXA51803.1"/>
    </source>
</evidence>
<keyword evidence="1" id="KW-1133">Transmembrane helix</keyword>